<keyword evidence="5" id="KW-1185">Reference proteome</keyword>
<evidence type="ECO:0000256" key="3">
    <source>
        <dbReference type="ARBA" id="ARBA00038859"/>
    </source>
</evidence>
<gene>
    <name evidence="4" type="ORF">GSBLH_T00003587001</name>
</gene>
<dbReference type="SUPFAM" id="SSF102546">
    <property type="entry name" value="RbsD-like"/>
    <property type="match status" value="1"/>
</dbReference>
<evidence type="ECO:0000256" key="1">
    <source>
        <dbReference type="ARBA" id="ARBA00023235"/>
    </source>
</evidence>
<dbReference type="PANTHER" id="PTHR31690:SF4">
    <property type="entry name" value="FUCOSE MUTAROTASE"/>
    <property type="match status" value="1"/>
</dbReference>
<dbReference type="RefSeq" id="XP_012897808.1">
    <property type="nucleotide sequence ID" value="XM_013042354.1"/>
</dbReference>
<sequence length="110" mass="12017">MPVLKGISSVITPELLKVLAEMGHGDQIVIADANFPAASIASHCPGGLIRLDGHPIPRILRGICKLLPLDQYVECPAKVMEKMECDKDMELPIIEEYKKILAEAEGKEVI</sequence>
<proteinExistence type="predicted"/>
<evidence type="ECO:0000313" key="5">
    <source>
        <dbReference type="Proteomes" id="UP000008312"/>
    </source>
</evidence>
<dbReference type="InterPro" id="IPR050443">
    <property type="entry name" value="RbsD/FucU_mutarotase"/>
</dbReference>
<name>D8M651_BLAHO</name>
<dbReference type="GO" id="GO:0006004">
    <property type="term" value="P:fucose metabolic process"/>
    <property type="evidence" value="ECO:0007669"/>
    <property type="project" value="TreeGrafter"/>
</dbReference>
<dbReference type="Proteomes" id="UP000008312">
    <property type="component" value="Unassembled WGS sequence"/>
</dbReference>
<dbReference type="GO" id="GO:0042806">
    <property type="term" value="F:fucose binding"/>
    <property type="evidence" value="ECO:0007669"/>
    <property type="project" value="TreeGrafter"/>
</dbReference>
<dbReference type="PANTHER" id="PTHR31690">
    <property type="entry name" value="FUCOSE MUTAROTASE"/>
    <property type="match status" value="1"/>
</dbReference>
<keyword evidence="1" id="KW-0413">Isomerase</keyword>
<organism evidence="4">
    <name type="scientific">Blastocystis hominis</name>
    <dbReference type="NCBI Taxonomy" id="12968"/>
    <lineage>
        <taxon>Eukaryota</taxon>
        <taxon>Sar</taxon>
        <taxon>Stramenopiles</taxon>
        <taxon>Bigyra</taxon>
        <taxon>Opalozoa</taxon>
        <taxon>Opalinata</taxon>
        <taxon>Blastocystidae</taxon>
        <taxon>Blastocystis</taxon>
    </lineage>
</organism>
<dbReference type="Pfam" id="PF05025">
    <property type="entry name" value="RbsD_FucU"/>
    <property type="match status" value="1"/>
</dbReference>
<dbReference type="EC" id="5.1.3.29" evidence="3"/>
<dbReference type="InterPro" id="IPR007721">
    <property type="entry name" value="RbsD_FucU"/>
</dbReference>
<evidence type="ECO:0000313" key="4">
    <source>
        <dbReference type="EMBL" id="CBK23760.2"/>
    </source>
</evidence>
<evidence type="ECO:0000256" key="2">
    <source>
        <dbReference type="ARBA" id="ARBA00036324"/>
    </source>
</evidence>
<dbReference type="Gene3D" id="3.40.1650.10">
    <property type="entry name" value="RbsD-like domain"/>
    <property type="match status" value="1"/>
</dbReference>
<reference evidence="4" key="1">
    <citation type="submission" date="2010-02" db="EMBL/GenBank/DDBJ databases">
        <title>Sequencing and annotation of the Blastocystis hominis genome.</title>
        <authorList>
            <person name="Wincker P."/>
        </authorList>
    </citation>
    <scope>NUCLEOTIDE SEQUENCE</scope>
    <source>
        <strain evidence="4">Singapore isolate B</strain>
    </source>
</reference>
<dbReference type="EMBL" id="FN668661">
    <property type="protein sequence ID" value="CBK23760.2"/>
    <property type="molecule type" value="Genomic_DNA"/>
</dbReference>
<dbReference type="InterPro" id="IPR023750">
    <property type="entry name" value="RbsD-like_sf"/>
</dbReference>
<accession>D8M651</accession>
<protein>
    <recommendedName>
        <fullName evidence="3">L-fucose mutarotase</fullName>
        <ecNumber evidence="3">5.1.3.29</ecNumber>
    </recommendedName>
</protein>
<dbReference type="AlphaFoldDB" id="D8M651"/>
<dbReference type="GO" id="GO:0036373">
    <property type="term" value="F:L-fucose mutarotase activity"/>
    <property type="evidence" value="ECO:0007669"/>
    <property type="project" value="UniProtKB-EC"/>
</dbReference>
<dbReference type="InParanoid" id="D8M651"/>
<dbReference type="OrthoDB" id="10011710at2759"/>
<dbReference type="GeneID" id="24920676"/>
<comment type="catalytic activity">
    <reaction evidence="2">
        <text>alpha-L-fucose = beta-L-fucose</text>
        <dbReference type="Rhea" id="RHEA:25580"/>
        <dbReference type="ChEBI" id="CHEBI:42548"/>
        <dbReference type="ChEBI" id="CHEBI:42589"/>
        <dbReference type="EC" id="5.1.3.29"/>
    </reaction>
</comment>